<sequence length="177" mass="20682">MYTIMRSIILLCLTFSFFCCSQKNQYGTKKAPVINKYQQKYSITTFPIVTTKDTTSINEIRFFTIKSCADTHKMMYENYGLWTNKLDSEYLTHSFPRLVWSDLDLFGDGQLFSVITDGKESKDAYFASLIIVGSDNKDCLHKNYPNREKIIQLLSKKLFENNFSINQSFYQILRTQS</sequence>
<reference evidence="2 3" key="1">
    <citation type="submission" date="2016-10" db="EMBL/GenBank/DDBJ databases">
        <authorList>
            <person name="de Groot N.N."/>
        </authorList>
    </citation>
    <scope>NUCLEOTIDE SEQUENCE [LARGE SCALE GENOMIC DNA]</scope>
    <source>
        <strain evidence="2 3">DSM 23842</strain>
    </source>
</reference>
<dbReference type="EMBL" id="FNQK01000020">
    <property type="protein sequence ID" value="SEA60212.1"/>
    <property type="molecule type" value="Genomic_DNA"/>
</dbReference>
<dbReference type="STRING" id="283786.SAMN04487990_12013"/>
<evidence type="ECO:0000313" key="2">
    <source>
        <dbReference type="EMBL" id="SEA60212.1"/>
    </source>
</evidence>
<keyword evidence="1" id="KW-0732">Signal</keyword>
<dbReference type="Proteomes" id="UP000198846">
    <property type="component" value="Unassembled WGS sequence"/>
</dbReference>
<evidence type="ECO:0000256" key="1">
    <source>
        <dbReference type="SAM" id="SignalP"/>
    </source>
</evidence>
<name>A0A1H4CJH5_BIZPA</name>
<protein>
    <submittedName>
        <fullName evidence="2">Uncharacterized protein</fullName>
    </submittedName>
</protein>
<feature type="chain" id="PRO_5011765372" evidence="1">
    <location>
        <begin position="22"/>
        <end position="177"/>
    </location>
</feature>
<keyword evidence="3" id="KW-1185">Reference proteome</keyword>
<gene>
    <name evidence="2" type="ORF">SAMN04487990_12013</name>
</gene>
<evidence type="ECO:0000313" key="3">
    <source>
        <dbReference type="Proteomes" id="UP000198846"/>
    </source>
</evidence>
<accession>A0A1H4CJH5</accession>
<dbReference type="AlphaFoldDB" id="A0A1H4CJH5"/>
<proteinExistence type="predicted"/>
<organism evidence="2 3">
    <name type="scientific">Bizionia paragorgiae</name>
    <dbReference type="NCBI Taxonomy" id="283786"/>
    <lineage>
        <taxon>Bacteria</taxon>
        <taxon>Pseudomonadati</taxon>
        <taxon>Bacteroidota</taxon>
        <taxon>Flavobacteriia</taxon>
        <taxon>Flavobacteriales</taxon>
        <taxon>Flavobacteriaceae</taxon>
        <taxon>Bizionia</taxon>
    </lineage>
</organism>
<feature type="signal peptide" evidence="1">
    <location>
        <begin position="1"/>
        <end position="21"/>
    </location>
</feature>